<accession>A0A3M7P9N4</accession>
<comment type="caution">
    <text evidence="1">The sequence shown here is derived from an EMBL/GenBank/DDBJ whole genome shotgun (WGS) entry which is preliminary data.</text>
</comment>
<keyword evidence="2" id="KW-1185">Reference proteome</keyword>
<gene>
    <name evidence="1" type="ORF">BpHYR1_033383</name>
</gene>
<reference evidence="1 2" key="1">
    <citation type="journal article" date="2018" name="Sci. Rep.">
        <title>Genomic signatures of local adaptation to the degree of environmental predictability in rotifers.</title>
        <authorList>
            <person name="Franch-Gras L."/>
            <person name="Hahn C."/>
            <person name="Garcia-Roger E.M."/>
            <person name="Carmona M.J."/>
            <person name="Serra M."/>
            <person name="Gomez A."/>
        </authorList>
    </citation>
    <scope>NUCLEOTIDE SEQUENCE [LARGE SCALE GENOMIC DNA]</scope>
    <source>
        <strain evidence="1">HYR1</strain>
    </source>
</reference>
<dbReference type="EMBL" id="REGN01012350">
    <property type="protein sequence ID" value="RMZ95699.1"/>
    <property type="molecule type" value="Genomic_DNA"/>
</dbReference>
<evidence type="ECO:0000313" key="2">
    <source>
        <dbReference type="Proteomes" id="UP000276133"/>
    </source>
</evidence>
<name>A0A3M7P9N4_BRAPC</name>
<proteinExistence type="predicted"/>
<protein>
    <submittedName>
        <fullName evidence="1">Uncharacterized protein</fullName>
    </submittedName>
</protein>
<evidence type="ECO:0000313" key="1">
    <source>
        <dbReference type="EMBL" id="RMZ95699.1"/>
    </source>
</evidence>
<dbReference type="Proteomes" id="UP000276133">
    <property type="component" value="Unassembled WGS sequence"/>
</dbReference>
<sequence length="82" mass="9912">MRDAKFLREVDEIENKQIVWNLMKLKKCSFWKKIKNVVQYSAEFGYFPKKYGPKLTLSNEYINFFVFKNLDLKLQFAIIPLI</sequence>
<organism evidence="1 2">
    <name type="scientific">Brachionus plicatilis</name>
    <name type="common">Marine rotifer</name>
    <name type="synonym">Brachionus muelleri</name>
    <dbReference type="NCBI Taxonomy" id="10195"/>
    <lineage>
        <taxon>Eukaryota</taxon>
        <taxon>Metazoa</taxon>
        <taxon>Spiralia</taxon>
        <taxon>Gnathifera</taxon>
        <taxon>Rotifera</taxon>
        <taxon>Eurotatoria</taxon>
        <taxon>Monogononta</taxon>
        <taxon>Pseudotrocha</taxon>
        <taxon>Ploima</taxon>
        <taxon>Brachionidae</taxon>
        <taxon>Brachionus</taxon>
    </lineage>
</organism>
<dbReference type="AlphaFoldDB" id="A0A3M7P9N4"/>